<dbReference type="Gene3D" id="3.40.50.1820">
    <property type="entry name" value="alpha/beta hydrolase"/>
    <property type="match status" value="1"/>
</dbReference>
<name>G0QNT2_ICHMU</name>
<dbReference type="Pfam" id="PF12146">
    <property type="entry name" value="Hydrolase_4"/>
    <property type="match status" value="1"/>
</dbReference>
<dbReference type="FunCoup" id="G0QNT2">
    <property type="interactions" value="2"/>
</dbReference>
<evidence type="ECO:0000313" key="2">
    <source>
        <dbReference type="EMBL" id="EGR33123.1"/>
    </source>
</evidence>
<reference evidence="2 3" key="1">
    <citation type="submission" date="2011-07" db="EMBL/GenBank/DDBJ databases">
        <authorList>
            <person name="Coyne R."/>
            <person name="Brami D."/>
            <person name="Johnson J."/>
            <person name="Hostetler J."/>
            <person name="Hannick L."/>
            <person name="Clark T."/>
            <person name="Cassidy-Hanley D."/>
            <person name="Inman J."/>
        </authorList>
    </citation>
    <scope>NUCLEOTIDE SEQUENCE [LARGE SCALE GENOMIC DNA]</scope>
    <source>
        <strain evidence="2 3">G5</strain>
    </source>
</reference>
<dbReference type="SUPFAM" id="SSF53474">
    <property type="entry name" value="alpha/beta-Hydrolases"/>
    <property type="match status" value="1"/>
</dbReference>
<dbReference type="RefSeq" id="XP_004037109.1">
    <property type="nucleotide sequence ID" value="XM_004037061.1"/>
</dbReference>
<protein>
    <recommendedName>
        <fullName evidence="1">Serine aminopeptidase S33 domain-containing protein</fullName>
    </recommendedName>
</protein>
<dbReference type="GeneID" id="14909290"/>
<dbReference type="EMBL" id="GL983508">
    <property type="protein sequence ID" value="EGR33123.1"/>
    <property type="molecule type" value="Genomic_DNA"/>
</dbReference>
<dbReference type="STRING" id="857967.G0QNT2"/>
<sequence length="323" mass="37406">MSFNINDIQWQNEEYKDNYMKQVMDLKQLESDRSPVPGQDSKYEIENWIDFNVIQENKVIKLATYKQRAQNEIKAVLIIFHGLNSHIGQSSHIAEFLSKKGIEVVGYDFRGFGKSEGIRGYCESVQQHIEDANKFVSLIENIYSNKKIFIAGQSWGGSTVYKLSLDNPNRFQGVILYAPAIKDNKYNSRIGKFFVGILASIYPKLHTLPQRFGLSNKNLNVPDELMKDPYAYNGNIIVGTIKHILNLSSQLENTYKDYKARFLCLTAGKDKLVDPLLGFQLNHESPSEDKTHIFYNNCWHNMWKEQEIYEMNQVVADWILKRI</sequence>
<feature type="domain" description="Serine aminopeptidase S33" evidence="1">
    <location>
        <begin position="72"/>
        <end position="307"/>
    </location>
</feature>
<accession>G0QNT2</accession>
<dbReference type="Proteomes" id="UP000008983">
    <property type="component" value="Unassembled WGS sequence"/>
</dbReference>
<evidence type="ECO:0000313" key="3">
    <source>
        <dbReference type="Proteomes" id="UP000008983"/>
    </source>
</evidence>
<dbReference type="eggNOG" id="KOG1455">
    <property type="taxonomic scope" value="Eukaryota"/>
</dbReference>
<dbReference type="PANTHER" id="PTHR11614">
    <property type="entry name" value="PHOSPHOLIPASE-RELATED"/>
    <property type="match status" value="1"/>
</dbReference>
<evidence type="ECO:0000259" key="1">
    <source>
        <dbReference type="Pfam" id="PF12146"/>
    </source>
</evidence>
<dbReference type="OrthoDB" id="283398at2759"/>
<dbReference type="InParanoid" id="G0QNT2"/>
<dbReference type="OMA" id="HPMVISV"/>
<proteinExistence type="predicted"/>
<dbReference type="InterPro" id="IPR029058">
    <property type="entry name" value="AB_hydrolase_fold"/>
</dbReference>
<dbReference type="InterPro" id="IPR000073">
    <property type="entry name" value="AB_hydrolase_1"/>
</dbReference>
<keyword evidence="3" id="KW-1185">Reference proteome</keyword>
<dbReference type="AlphaFoldDB" id="G0QNT2"/>
<gene>
    <name evidence="2" type="ORF">IMG5_061220</name>
</gene>
<organism evidence="2 3">
    <name type="scientific">Ichthyophthirius multifiliis</name>
    <name type="common">White spot disease agent</name>
    <name type="synonym">Ich</name>
    <dbReference type="NCBI Taxonomy" id="5932"/>
    <lineage>
        <taxon>Eukaryota</taxon>
        <taxon>Sar</taxon>
        <taxon>Alveolata</taxon>
        <taxon>Ciliophora</taxon>
        <taxon>Intramacronucleata</taxon>
        <taxon>Oligohymenophorea</taxon>
        <taxon>Hymenostomatida</taxon>
        <taxon>Ophryoglenina</taxon>
        <taxon>Ichthyophthirius</taxon>
    </lineage>
</organism>
<dbReference type="InterPro" id="IPR022742">
    <property type="entry name" value="Hydrolase_4"/>
</dbReference>
<dbReference type="InterPro" id="IPR051044">
    <property type="entry name" value="MAG_DAG_Lipase"/>
</dbReference>
<dbReference type="PRINTS" id="PR00111">
    <property type="entry name" value="ABHYDROLASE"/>
</dbReference>